<dbReference type="InterPro" id="IPR014255">
    <property type="entry name" value="Spore_coat_CotS"/>
</dbReference>
<organism evidence="1 2">
    <name type="scientific">Clostridium mobile</name>
    <dbReference type="NCBI Taxonomy" id="2841512"/>
    <lineage>
        <taxon>Bacteria</taxon>
        <taxon>Bacillati</taxon>
        <taxon>Bacillota</taxon>
        <taxon>Clostridia</taxon>
        <taxon>Eubacteriales</taxon>
        <taxon>Clostridiaceae</taxon>
        <taxon>Clostridium</taxon>
    </lineage>
</organism>
<name>A0ABS6EM11_9CLOT</name>
<reference evidence="1 2" key="1">
    <citation type="submission" date="2021-06" db="EMBL/GenBank/DDBJ databases">
        <authorList>
            <person name="Sun Q."/>
            <person name="Li D."/>
        </authorList>
    </citation>
    <scope>NUCLEOTIDE SEQUENCE [LARGE SCALE GENOMIC DNA]</scope>
    <source>
        <strain evidence="1 2">MSJ-11</strain>
    </source>
</reference>
<dbReference type="PANTHER" id="PTHR39179">
    <property type="entry name" value="SPORE COAT PROTEIN I"/>
    <property type="match status" value="1"/>
</dbReference>
<dbReference type="RefSeq" id="WP_216440745.1">
    <property type="nucleotide sequence ID" value="NZ_JAHLQF010000004.1"/>
</dbReference>
<dbReference type="PANTHER" id="PTHR39179:SF1">
    <property type="entry name" value="SPORE COAT PROTEIN I"/>
    <property type="match status" value="1"/>
</dbReference>
<dbReference type="InterPro" id="IPR047175">
    <property type="entry name" value="CotS-like"/>
</dbReference>
<dbReference type="NCBIfam" id="TIGR02906">
    <property type="entry name" value="spore_CotS"/>
    <property type="match status" value="1"/>
</dbReference>
<keyword evidence="1" id="KW-0946">Virion</keyword>
<proteinExistence type="predicted"/>
<accession>A0ABS6EM11</accession>
<evidence type="ECO:0000313" key="1">
    <source>
        <dbReference type="EMBL" id="MBU5486162.1"/>
    </source>
</evidence>
<protein>
    <submittedName>
        <fullName evidence="1">CotS family spore coat protein</fullName>
    </submittedName>
</protein>
<comment type="caution">
    <text evidence="1">The sequence shown here is derived from an EMBL/GenBank/DDBJ whole genome shotgun (WGS) entry which is preliminary data.</text>
</comment>
<sequence length="338" mass="40364">MKDMYKDIDYLIKYDLDISLFKQFNLEPYDIYPIRSIFIVNTDKGDKILKKIDYSKDELLFINEGLNYIRDKFDRIMNFNKTVDGDIYALYNEEMYCMIDIFEGRECDYSNPIDIFTVAKGLGELHAASSGFNSQLDNRVNSGKMINKFNRRLKEMEVFKTISNLSEYNGEFDQIFLENIDHYIEEIKRSIKLLEASSYYKLCEEKDKVILCHHDLAYHNVIIKNNEAYFIDFDYAIVDLKVHDICNFINKVLKSSAYDIGKGKKIMDEYTKVNSIDKREMTVLYGLLTFPQDFYSISRDYYTRRKDWSEQTFINKIKKKTEIEEFRIEFLKEFEELL</sequence>
<keyword evidence="2" id="KW-1185">Reference proteome</keyword>
<gene>
    <name evidence="1" type="ORF">KQI86_17735</name>
</gene>
<dbReference type="EMBL" id="JAHLQF010000004">
    <property type="protein sequence ID" value="MBU5486162.1"/>
    <property type="molecule type" value="Genomic_DNA"/>
</dbReference>
<dbReference type="Pfam" id="PF01633">
    <property type="entry name" value="Choline_kinase"/>
    <property type="match status" value="1"/>
</dbReference>
<keyword evidence="1" id="KW-0167">Capsid protein</keyword>
<evidence type="ECO:0000313" key="2">
    <source>
        <dbReference type="Proteomes" id="UP000726170"/>
    </source>
</evidence>
<dbReference type="Proteomes" id="UP000726170">
    <property type="component" value="Unassembled WGS sequence"/>
</dbReference>